<gene>
    <name evidence="2" type="ORF">ILUMI_06937</name>
</gene>
<accession>A0A8K0D9P6</accession>
<dbReference type="Proteomes" id="UP000801492">
    <property type="component" value="Unassembled WGS sequence"/>
</dbReference>
<feature type="domain" description="Transposable element P transposase-like RNase H" evidence="1">
    <location>
        <begin position="113"/>
        <end position="166"/>
    </location>
</feature>
<dbReference type="AlphaFoldDB" id="A0A8K0D9P6"/>
<reference evidence="2" key="1">
    <citation type="submission" date="2019-08" db="EMBL/GenBank/DDBJ databases">
        <title>The genome of the North American firefly Photinus pyralis.</title>
        <authorList>
            <consortium name="Photinus pyralis genome working group"/>
            <person name="Fallon T.R."/>
            <person name="Sander Lower S.E."/>
            <person name="Weng J.-K."/>
        </authorList>
    </citation>
    <scope>NUCLEOTIDE SEQUENCE</scope>
    <source>
        <strain evidence="2">TRF0915ILg1</strain>
        <tissue evidence="2">Whole body</tissue>
    </source>
</reference>
<evidence type="ECO:0000313" key="2">
    <source>
        <dbReference type="EMBL" id="KAF2899238.1"/>
    </source>
</evidence>
<dbReference type="EMBL" id="VTPC01002944">
    <property type="protein sequence ID" value="KAF2899238.1"/>
    <property type="molecule type" value="Genomic_DNA"/>
</dbReference>
<name>A0A8K0D9P6_IGNLU</name>
<evidence type="ECO:0000259" key="1">
    <source>
        <dbReference type="Pfam" id="PF21787"/>
    </source>
</evidence>
<comment type="caution">
    <text evidence="2">The sequence shown here is derived from an EMBL/GenBank/DDBJ whole genome shotgun (WGS) entry which is preliminary data.</text>
</comment>
<evidence type="ECO:0000313" key="3">
    <source>
        <dbReference type="Proteomes" id="UP000801492"/>
    </source>
</evidence>
<sequence length="169" mass="20123">MYRAHRNIQSGLSKLSKMLEKEREKVKMLQGLYNYRKFEFINESLNFVTKEFINSQLRNAFCKSRAHRWTEQDKALALSLYKRSPRLYKYLQVHFHLPSSRTLKGILAKIQFDTGINSEILDRLKKQFNKMKPADRNCNLLFDEISLSLGFHYEQGKQYISGFINIDIY</sequence>
<organism evidence="2 3">
    <name type="scientific">Ignelater luminosus</name>
    <name type="common">Cucubano</name>
    <name type="synonym">Pyrophorus luminosus</name>
    <dbReference type="NCBI Taxonomy" id="2038154"/>
    <lineage>
        <taxon>Eukaryota</taxon>
        <taxon>Metazoa</taxon>
        <taxon>Ecdysozoa</taxon>
        <taxon>Arthropoda</taxon>
        <taxon>Hexapoda</taxon>
        <taxon>Insecta</taxon>
        <taxon>Pterygota</taxon>
        <taxon>Neoptera</taxon>
        <taxon>Endopterygota</taxon>
        <taxon>Coleoptera</taxon>
        <taxon>Polyphaga</taxon>
        <taxon>Elateriformia</taxon>
        <taxon>Elateroidea</taxon>
        <taxon>Elateridae</taxon>
        <taxon>Agrypninae</taxon>
        <taxon>Pyrophorini</taxon>
        <taxon>Ignelater</taxon>
    </lineage>
</organism>
<dbReference type="InterPro" id="IPR048365">
    <property type="entry name" value="TNP-like_RNaseH_N"/>
</dbReference>
<keyword evidence="3" id="KW-1185">Reference proteome</keyword>
<proteinExistence type="predicted"/>
<dbReference type="OrthoDB" id="6775048at2759"/>
<dbReference type="Pfam" id="PF21787">
    <property type="entry name" value="TNP-like_RNaseH_N"/>
    <property type="match status" value="1"/>
</dbReference>
<protein>
    <recommendedName>
        <fullName evidence="1">Transposable element P transposase-like RNase H domain-containing protein</fullName>
    </recommendedName>
</protein>